<dbReference type="InterPro" id="IPR036396">
    <property type="entry name" value="Cyt_P450_sf"/>
</dbReference>
<proteinExistence type="inferred from homology"/>
<evidence type="ECO:0000256" key="4">
    <source>
        <dbReference type="ARBA" id="ARBA00022723"/>
    </source>
</evidence>
<keyword evidence="4 8" id="KW-0479">Metal-binding</keyword>
<dbReference type="PANTHER" id="PTHR47955:SF15">
    <property type="entry name" value="CYTOCHROME P450 71A2-LIKE"/>
    <property type="match status" value="1"/>
</dbReference>
<dbReference type="PROSITE" id="PS00086">
    <property type="entry name" value="CYTOCHROME_P450"/>
    <property type="match status" value="1"/>
</dbReference>
<sequence>MIIAFIVISLFVTFKWFSSTSNKHKNQPPSPRKLPLIGNLHQLGSNPHRDLQTLTQKHGPLVLIHLGSVPVLVASSAKAAHEIMKTHDFVFASRPKLNITHTLTYGSKDIGFSPYGEHWRQIRSIAVVHLLCNKRVQSFRHVREQETRVMMDIVGKSCGSVTDLGKLLNSLTNNIICRVALGRTYEGEKFQDLLIKFTYLLGCFSVGNYIPWLSWVDRLSGLEARTKKVAEELDEFLEGVLEEHINKKTMMHGDGNGSDKGQDLIDILLDVQTEHTTNFTLQRDTIKASIMDLFAAGTDTTSTVMEWAISELIRHPRVMKTLQKEITDIGNGKPMITEDDLPKMTYLHVVLKETLRMHTPLPLLIYRESTQYVKLMGYDIPSGTQVIINAWAIGRDPSRWEEPEKFYPERFLNSSIDYKGLNFEFIPFGAGRRGCPAIQFAIAVDELVLANLVYKYDLALPNKMNGEELDMTEITGLTLHRMSTLQVVATPRFK</sequence>
<evidence type="ECO:0000313" key="12">
    <source>
        <dbReference type="Proteomes" id="UP001229421"/>
    </source>
</evidence>
<dbReference type="Pfam" id="PF00067">
    <property type="entry name" value="p450"/>
    <property type="match status" value="1"/>
</dbReference>
<dbReference type="PANTHER" id="PTHR47955">
    <property type="entry name" value="CYTOCHROME P450 FAMILY 71 PROTEIN"/>
    <property type="match status" value="1"/>
</dbReference>
<keyword evidence="12" id="KW-1185">Reference proteome</keyword>
<feature type="chain" id="PRO_5041990783" description="Cytochrome P450" evidence="10">
    <location>
        <begin position="21"/>
        <end position="494"/>
    </location>
</feature>
<organism evidence="11 12">
    <name type="scientific">Tagetes erecta</name>
    <name type="common">African marigold</name>
    <dbReference type="NCBI Taxonomy" id="13708"/>
    <lineage>
        <taxon>Eukaryota</taxon>
        <taxon>Viridiplantae</taxon>
        <taxon>Streptophyta</taxon>
        <taxon>Embryophyta</taxon>
        <taxon>Tracheophyta</taxon>
        <taxon>Spermatophyta</taxon>
        <taxon>Magnoliopsida</taxon>
        <taxon>eudicotyledons</taxon>
        <taxon>Gunneridae</taxon>
        <taxon>Pentapetalae</taxon>
        <taxon>asterids</taxon>
        <taxon>campanulids</taxon>
        <taxon>Asterales</taxon>
        <taxon>Asteraceae</taxon>
        <taxon>Asteroideae</taxon>
        <taxon>Heliantheae alliance</taxon>
        <taxon>Tageteae</taxon>
        <taxon>Tagetes</taxon>
    </lineage>
</organism>
<dbReference type="EMBL" id="JAUHHV010000004">
    <property type="protein sequence ID" value="KAK1427675.1"/>
    <property type="molecule type" value="Genomic_DNA"/>
</dbReference>
<dbReference type="PRINTS" id="PR00463">
    <property type="entry name" value="EP450I"/>
</dbReference>
<keyword evidence="10" id="KW-0732">Signal</keyword>
<evidence type="ECO:0000256" key="2">
    <source>
        <dbReference type="ARBA" id="ARBA00010617"/>
    </source>
</evidence>
<evidence type="ECO:0000256" key="6">
    <source>
        <dbReference type="ARBA" id="ARBA00023004"/>
    </source>
</evidence>
<protein>
    <recommendedName>
        <fullName evidence="13">Cytochrome P450</fullName>
    </recommendedName>
</protein>
<name>A0AAD8KXQ1_TARER</name>
<dbReference type="Proteomes" id="UP001229421">
    <property type="component" value="Unassembled WGS sequence"/>
</dbReference>
<feature type="binding site" description="axial binding residue" evidence="8">
    <location>
        <position position="435"/>
    </location>
    <ligand>
        <name>heme</name>
        <dbReference type="ChEBI" id="CHEBI:30413"/>
    </ligand>
    <ligandPart>
        <name>Fe</name>
        <dbReference type="ChEBI" id="CHEBI:18248"/>
    </ligandPart>
</feature>
<evidence type="ECO:0008006" key="13">
    <source>
        <dbReference type="Google" id="ProtNLM"/>
    </source>
</evidence>
<dbReference type="GO" id="GO:0051762">
    <property type="term" value="P:sesquiterpene biosynthetic process"/>
    <property type="evidence" value="ECO:0007669"/>
    <property type="project" value="UniProtKB-ARBA"/>
</dbReference>
<keyword evidence="6 8" id="KW-0408">Iron</keyword>
<dbReference type="AlphaFoldDB" id="A0AAD8KXQ1"/>
<dbReference type="FunFam" id="1.10.630.10:FF:000011">
    <property type="entry name" value="Cytochrome P450 83B1"/>
    <property type="match status" value="1"/>
</dbReference>
<comment type="similarity">
    <text evidence="2 9">Belongs to the cytochrome P450 family.</text>
</comment>
<evidence type="ECO:0000256" key="1">
    <source>
        <dbReference type="ARBA" id="ARBA00004721"/>
    </source>
</evidence>
<comment type="cofactor">
    <cofactor evidence="8">
        <name>heme</name>
        <dbReference type="ChEBI" id="CHEBI:30413"/>
    </cofactor>
</comment>
<evidence type="ECO:0000256" key="5">
    <source>
        <dbReference type="ARBA" id="ARBA00023002"/>
    </source>
</evidence>
<feature type="signal peptide" evidence="10">
    <location>
        <begin position="1"/>
        <end position="20"/>
    </location>
</feature>
<comment type="caution">
    <text evidence="11">The sequence shown here is derived from an EMBL/GenBank/DDBJ whole genome shotgun (WGS) entry which is preliminary data.</text>
</comment>
<dbReference type="GO" id="GO:0005506">
    <property type="term" value="F:iron ion binding"/>
    <property type="evidence" value="ECO:0007669"/>
    <property type="project" value="InterPro"/>
</dbReference>
<dbReference type="GO" id="GO:0016712">
    <property type="term" value="F:oxidoreductase activity, acting on paired donors, with incorporation or reduction of molecular oxygen, reduced flavin or flavoprotein as one donor, and incorporation of one atom of oxygen"/>
    <property type="evidence" value="ECO:0007669"/>
    <property type="project" value="UniProtKB-ARBA"/>
</dbReference>
<keyword evidence="7 9" id="KW-0503">Monooxygenase</keyword>
<accession>A0AAD8KXQ1</accession>
<dbReference type="InterPro" id="IPR017972">
    <property type="entry name" value="Cyt_P450_CS"/>
</dbReference>
<dbReference type="GO" id="GO:0020037">
    <property type="term" value="F:heme binding"/>
    <property type="evidence" value="ECO:0007669"/>
    <property type="project" value="InterPro"/>
</dbReference>
<dbReference type="PRINTS" id="PR00385">
    <property type="entry name" value="P450"/>
</dbReference>
<dbReference type="InterPro" id="IPR001128">
    <property type="entry name" value="Cyt_P450"/>
</dbReference>
<evidence type="ECO:0000256" key="8">
    <source>
        <dbReference type="PIRSR" id="PIRSR602401-1"/>
    </source>
</evidence>
<evidence type="ECO:0000256" key="10">
    <source>
        <dbReference type="SAM" id="SignalP"/>
    </source>
</evidence>
<dbReference type="Gene3D" id="1.10.630.10">
    <property type="entry name" value="Cytochrome P450"/>
    <property type="match status" value="1"/>
</dbReference>
<evidence type="ECO:0000256" key="9">
    <source>
        <dbReference type="RuleBase" id="RU000461"/>
    </source>
</evidence>
<evidence type="ECO:0000256" key="7">
    <source>
        <dbReference type="ARBA" id="ARBA00023033"/>
    </source>
</evidence>
<keyword evidence="5 9" id="KW-0560">Oxidoreductase</keyword>
<keyword evidence="3 8" id="KW-0349">Heme</keyword>
<dbReference type="CDD" id="cd11072">
    <property type="entry name" value="CYP71-like"/>
    <property type="match status" value="1"/>
</dbReference>
<evidence type="ECO:0000256" key="3">
    <source>
        <dbReference type="ARBA" id="ARBA00022617"/>
    </source>
</evidence>
<gene>
    <name evidence="11" type="ORF">QVD17_16367</name>
</gene>
<comment type="pathway">
    <text evidence="1">Secondary metabolite biosynthesis; terpenoid biosynthesis.</text>
</comment>
<evidence type="ECO:0000313" key="11">
    <source>
        <dbReference type="EMBL" id="KAK1427675.1"/>
    </source>
</evidence>
<reference evidence="11" key="1">
    <citation type="journal article" date="2023" name="bioRxiv">
        <title>Improved chromosome-level genome assembly for marigold (Tagetes erecta).</title>
        <authorList>
            <person name="Jiang F."/>
            <person name="Yuan L."/>
            <person name="Wang S."/>
            <person name="Wang H."/>
            <person name="Xu D."/>
            <person name="Wang A."/>
            <person name="Fan W."/>
        </authorList>
    </citation>
    <scope>NUCLEOTIDE SEQUENCE</scope>
    <source>
        <strain evidence="11">WSJ</strain>
        <tissue evidence="11">Leaf</tissue>
    </source>
</reference>
<dbReference type="InterPro" id="IPR002401">
    <property type="entry name" value="Cyt_P450_E_grp-I"/>
</dbReference>
<dbReference type="SUPFAM" id="SSF48264">
    <property type="entry name" value="Cytochrome P450"/>
    <property type="match status" value="1"/>
</dbReference>